<dbReference type="EMBL" id="KQ030399">
    <property type="protein sequence ID" value="KJP84888.1"/>
    <property type="molecule type" value="Genomic_DNA"/>
</dbReference>
<dbReference type="PANTHER" id="PTHR43899:SF13">
    <property type="entry name" value="RH59310P"/>
    <property type="match status" value="1"/>
</dbReference>
<keyword evidence="3" id="KW-1133">Transmembrane helix</keyword>
<dbReference type="InterPro" id="IPR002347">
    <property type="entry name" value="SDR_fam"/>
</dbReference>
<evidence type="ECO:0000256" key="3">
    <source>
        <dbReference type="SAM" id="Phobius"/>
    </source>
</evidence>
<keyword evidence="3" id="KW-0812">Transmembrane</keyword>
<dbReference type="PIRSF" id="PIRSF000126">
    <property type="entry name" value="11-beta-HSD1"/>
    <property type="match status" value="1"/>
</dbReference>
<evidence type="ECO:0000256" key="2">
    <source>
        <dbReference type="ARBA" id="ARBA00023002"/>
    </source>
</evidence>
<dbReference type="OMA" id="LVAPGMM"/>
<dbReference type="GO" id="GO:0016491">
    <property type="term" value="F:oxidoreductase activity"/>
    <property type="evidence" value="ECO:0007669"/>
    <property type="project" value="UniProtKB-KW"/>
</dbReference>
<dbReference type="Pfam" id="PF00106">
    <property type="entry name" value="adh_short"/>
    <property type="match status" value="1"/>
</dbReference>
<evidence type="ECO:0000313" key="5">
    <source>
        <dbReference type="Proteomes" id="UP000054561"/>
    </source>
</evidence>
<keyword evidence="5" id="KW-1185">Reference proteome</keyword>
<gene>
    <name evidence="4" type="ORF">AK88_05481</name>
</gene>
<keyword evidence="2" id="KW-0560">Oxidoreductase</keyword>
<dbReference type="InterPro" id="IPR051019">
    <property type="entry name" value="VLCFA-Steroid_DH"/>
</dbReference>
<dbReference type="GeneID" id="24270795"/>
<dbReference type="AlphaFoldDB" id="A0A0D9QD03"/>
<comment type="similarity">
    <text evidence="1">Belongs to the short-chain dehydrogenases/reductases (SDR) family.</text>
</comment>
<proteinExistence type="inferred from homology"/>
<keyword evidence="3" id="KW-0472">Membrane</keyword>
<dbReference type="PANTHER" id="PTHR43899">
    <property type="entry name" value="RH59310P"/>
    <property type="match status" value="1"/>
</dbReference>
<dbReference type="RefSeq" id="XP_012338506.1">
    <property type="nucleotide sequence ID" value="XM_012483083.1"/>
</dbReference>
<dbReference type="Proteomes" id="UP000054561">
    <property type="component" value="Unassembled WGS sequence"/>
</dbReference>
<evidence type="ECO:0000256" key="1">
    <source>
        <dbReference type="ARBA" id="ARBA00006484"/>
    </source>
</evidence>
<sequence length="323" mass="36630">MINFIPALLVKPLLYIGLFVVLKHAVYLVYWVLNCLKCQVFAKRLRSYGETVIITGCTDGIGKSLAYLLISENVNLFLISRNEDALKSIKQDLLLRNRNYKGQIDYAAFDYNANSFTSYRSIQEKIEKLDVGILINNVGVSYPHPLYFHEMDIHLIEQLVNVNLLSSYYMTKLVLPGMIRKKKGLILYTSSGAATLQSSPLYTVYASVKEAICSFANSLSVELREQNIEVQCHVPLFIVTKLSKIKKPSAFVPTADAYAKSAIKKMKQGNSTCSSVISSPYFLHRVQISLYNAMPKLLFDTMSFMTLKSVRQRALKKNVRKYD</sequence>
<dbReference type="CDD" id="cd05356">
    <property type="entry name" value="17beta-HSD1_like_SDR_c"/>
    <property type="match status" value="1"/>
</dbReference>
<feature type="transmembrane region" description="Helical" evidence="3">
    <location>
        <begin position="12"/>
        <end position="33"/>
    </location>
</feature>
<evidence type="ECO:0008006" key="6">
    <source>
        <dbReference type="Google" id="ProtNLM"/>
    </source>
</evidence>
<protein>
    <recommendedName>
        <fullName evidence="6">Steroid dehydrogenase</fullName>
    </recommendedName>
</protein>
<dbReference type="Gene3D" id="3.40.50.720">
    <property type="entry name" value="NAD(P)-binding Rossmann-like Domain"/>
    <property type="match status" value="1"/>
</dbReference>
<evidence type="ECO:0000313" key="4">
    <source>
        <dbReference type="EMBL" id="KJP84888.1"/>
    </source>
</evidence>
<dbReference type="InterPro" id="IPR036291">
    <property type="entry name" value="NAD(P)-bd_dom_sf"/>
</dbReference>
<dbReference type="VEuPathDB" id="PlasmoDB:AK88_05481"/>
<dbReference type="PRINTS" id="PR00081">
    <property type="entry name" value="GDHRDH"/>
</dbReference>
<name>A0A0D9QD03_PLAFR</name>
<organism evidence="4 5">
    <name type="scientific">Plasmodium fragile</name>
    <dbReference type="NCBI Taxonomy" id="5857"/>
    <lineage>
        <taxon>Eukaryota</taxon>
        <taxon>Sar</taxon>
        <taxon>Alveolata</taxon>
        <taxon>Apicomplexa</taxon>
        <taxon>Aconoidasida</taxon>
        <taxon>Haemosporida</taxon>
        <taxon>Plasmodiidae</taxon>
        <taxon>Plasmodium</taxon>
        <taxon>Plasmodium (Plasmodium)</taxon>
    </lineage>
</organism>
<accession>A0A0D9QD03</accession>
<dbReference type="OrthoDB" id="418498at2759"/>
<reference evidence="4 5" key="1">
    <citation type="submission" date="2014-03" db="EMBL/GenBank/DDBJ databases">
        <title>The Genome Sequence of Plasmodium fragile nilgiri.</title>
        <authorList>
            <consortium name="The Broad Institute Genomics Platform"/>
            <consortium name="The Broad Institute Genome Sequencing Center for Infectious Disease"/>
            <person name="Neafsey D."/>
            <person name="Duraisingh M."/>
            <person name="Young S.K."/>
            <person name="Zeng Q."/>
            <person name="Gargeya S."/>
            <person name="Abouelleil A."/>
            <person name="Alvarado L."/>
            <person name="Chapman S.B."/>
            <person name="Gainer-Dewar J."/>
            <person name="Goldberg J."/>
            <person name="Griggs A."/>
            <person name="Gujja S."/>
            <person name="Hansen M."/>
            <person name="Howarth C."/>
            <person name="Imamovic A."/>
            <person name="Larimer J."/>
            <person name="Pearson M."/>
            <person name="Poon T.W."/>
            <person name="Priest M."/>
            <person name="Roberts A."/>
            <person name="Saif S."/>
            <person name="Shea T."/>
            <person name="Sykes S."/>
            <person name="Wortman J."/>
            <person name="Nusbaum C."/>
            <person name="Birren B."/>
        </authorList>
    </citation>
    <scope>NUCLEOTIDE SEQUENCE [LARGE SCALE GENOMIC DNA]</scope>
    <source>
        <strain evidence="5">nilgiri</strain>
    </source>
</reference>
<dbReference type="SUPFAM" id="SSF51735">
    <property type="entry name" value="NAD(P)-binding Rossmann-fold domains"/>
    <property type="match status" value="1"/>
</dbReference>